<accession>A0ABU5C3Y0</accession>
<dbReference type="EMBL" id="JAWDIP010000003">
    <property type="protein sequence ID" value="MDY0394023.1"/>
    <property type="molecule type" value="Genomic_DNA"/>
</dbReference>
<name>A0ABU5C3Y0_9BACI</name>
<proteinExistence type="predicted"/>
<dbReference type="RefSeq" id="WP_390355395.1">
    <property type="nucleotide sequence ID" value="NZ_JBHUIZ010000006.1"/>
</dbReference>
<dbReference type="Pfam" id="PF03009">
    <property type="entry name" value="GDPD"/>
    <property type="match status" value="1"/>
</dbReference>
<dbReference type="CDD" id="cd08563">
    <property type="entry name" value="GDPD_TtGDE_like"/>
    <property type="match status" value="1"/>
</dbReference>
<dbReference type="Gene3D" id="3.20.20.190">
    <property type="entry name" value="Phosphatidylinositol (PI) phosphodiesterase"/>
    <property type="match status" value="1"/>
</dbReference>
<feature type="domain" description="GP-PDE" evidence="1">
    <location>
        <begin position="1"/>
        <end position="238"/>
    </location>
</feature>
<dbReference type="SUPFAM" id="SSF51695">
    <property type="entry name" value="PLC-like phosphodiesterases"/>
    <property type="match status" value="1"/>
</dbReference>
<dbReference type="InterPro" id="IPR017946">
    <property type="entry name" value="PLC-like_Pdiesterase_TIM-brl"/>
</dbReference>
<gene>
    <name evidence="2" type="ORF">RWE15_05470</name>
</gene>
<sequence>MDIMAHRGNSAYCPENTMASFRGAVEAAADFIELDVRLSKDGIPVVCHDATIKRTSNGKAFIHELTVDELKKYDFGSWFSSDFKGERIPTFEEVLQLVQHEPIRLNIETKNGPDMPMNLEVNTLELVYKYNMQDRVMYSSFDHFSLKRLYELDQSAKIGFIFHMNLINLFDYIANTGVPTYSIHPNHFYITEDMITKAHQRGIKVNAYTVNNRQWAEQYRNMGVDGLITNFPAEMKAL</sequence>
<dbReference type="PROSITE" id="PS51704">
    <property type="entry name" value="GP_PDE"/>
    <property type="match status" value="1"/>
</dbReference>
<comment type="caution">
    <text evidence="2">The sequence shown here is derived from an EMBL/GenBank/DDBJ whole genome shotgun (WGS) entry which is preliminary data.</text>
</comment>
<keyword evidence="3" id="KW-1185">Reference proteome</keyword>
<dbReference type="InterPro" id="IPR030395">
    <property type="entry name" value="GP_PDE_dom"/>
</dbReference>
<evidence type="ECO:0000313" key="3">
    <source>
        <dbReference type="Proteomes" id="UP001281447"/>
    </source>
</evidence>
<dbReference type="PANTHER" id="PTHR46211:SF1">
    <property type="entry name" value="GLYCEROPHOSPHODIESTER PHOSPHODIESTERASE, CYTOPLASMIC"/>
    <property type="match status" value="1"/>
</dbReference>
<reference evidence="2 3" key="1">
    <citation type="submission" date="2023-10" db="EMBL/GenBank/DDBJ databases">
        <title>Virgibacillus halophilus 5B73C genome.</title>
        <authorList>
            <person name="Miliotis G."/>
            <person name="Sengupta P."/>
            <person name="Hameed A."/>
            <person name="Chuvochina M."/>
            <person name="Mcdonagh F."/>
            <person name="Simpson A.C."/>
            <person name="Singh N.K."/>
            <person name="Rekha P.D."/>
            <person name="Raman K."/>
            <person name="Hugenholtz P."/>
            <person name="Venkateswaran K."/>
        </authorList>
    </citation>
    <scope>NUCLEOTIDE SEQUENCE [LARGE SCALE GENOMIC DNA]</scope>
    <source>
        <strain evidence="2 3">5B73C</strain>
    </source>
</reference>
<dbReference type="PANTHER" id="PTHR46211">
    <property type="entry name" value="GLYCEROPHOSPHORYL DIESTER PHOSPHODIESTERASE"/>
    <property type="match status" value="1"/>
</dbReference>
<evidence type="ECO:0000313" key="2">
    <source>
        <dbReference type="EMBL" id="MDY0394023.1"/>
    </source>
</evidence>
<evidence type="ECO:0000259" key="1">
    <source>
        <dbReference type="PROSITE" id="PS51704"/>
    </source>
</evidence>
<dbReference type="Proteomes" id="UP001281447">
    <property type="component" value="Unassembled WGS sequence"/>
</dbReference>
<protein>
    <submittedName>
        <fullName evidence="2">Glycerophosphodiester phosphodiesterase</fullName>
    </submittedName>
</protein>
<organism evidence="2 3">
    <name type="scientific">Tigheibacillus halophilus</name>
    <dbReference type="NCBI Taxonomy" id="361280"/>
    <lineage>
        <taxon>Bacteria</taxon>
        <taxon>Bacillati</taxon>
        <taxon>Bacillota</taxon>
        <taxon>Bacilli</taxon>
        <taxon>Bacillales</taxon>
        <taxon>Bacillaceae</taxon>
        <taxon>Tigheibacillus</taxon>
    </lineage>
</organism>